<sequence>MGKVIESYSGKSIPSKTYATYVELYLPDTGVHDEEMYAYAHIGTKYYLQMQVDMPKEQLAYNVPLELAQEAASSYIA</sequence>
<proteinExistence type="predicted"/>
<dbReference type="Proteomes" id="UP000030686">
    <property type="component" value="Unassembled WGS sequence"/>
</dbReference>
<protein>
    <submittedName>
        <fullName evidence="1">Genomic scaffold, ProqFM164S02</fullName>
    </submittedName>
</protein>
<organism evidence="1 2">
    <name type="scientific">Penicillium roqueforti (strain FM164)</name>
    <dbReference type="NCBI Taxonomy" id="1365484"/>
    <lineage>
        <taxon>Eukaryota</taxon>
        <taxon>Fungi</taxon>
        <taxon>Dikarya</taxon>
        <taxon>Ascomycota</taxon>
        <taxon>Pezizomycotina</taxon>
        <taxon>Eurotiomycetes</taxon>
        <taxon>Eurotiomycetidae</taxon>
        <taxon>Eurotiales</taxon>
        <taxon>Aspergillaceae</taxon>
        <taxon>Penicillium</taxon>
    </lineage>
</organism>
<reference evidence="1" key="1">
    <citation type="journal article" date="2014" name="Nat. Commun.">
        <title>Multiple recent horizontal transfers of a large genomic region in cheese making fungi.</title>
        <authorList>
            <person name="Cheeseman K."/>
            <person name="Ropars J."/>
            <person name="Renault P."/>
            <person name="Dupont J."/>
            <person name="Gouzy J."/>
            <person name="Branca A."/>
            <person name="Abraham A.L."/>
            <person name="Ceppi M."/>
            <person name="Conseiller E."/>
            <person name="Debuchy R."/>
            <person name="Malagnac F."/>
            <person name="Goarin A."/>
            <person name="Silar P."/>
            <person name="Lacoste S."/>
            <person name="Sallet E."/>
            <person name="Bensimon A."/>
            <person name="Giraud T."/>
            <person name="Brygoo Y."/>
        </authorList>
    </citation>
    <scope>NUCLEOTIDE SEQUENCE [LARGE SCALE GENOMIC DNA]</scope>
    <source>
        <strain evidence="1">FM164</strain>
    </source>
</reference>
<dbReference type="AlphaFoldDB" id="W6QAK4"/>
<dbReference type="EMBL" id="HG792016">
    <property type="protein sequence ID" value="CDM31184.1"/>
    <property type="molecule type" value="Genomic_DNA"/>
</dbReference>
<keyword evidence="2" id="KW-1185">Reference proteome</keyword>
<evidence type="ECO:0000313" key="1">
    <source>
        <dbReference type="EMBL" id="CDM31184.1"/>
    </source>
</evidence>
<accession>W6QAK4</accession>
<gene>
    <name evidence="1" type="ORF">PROQFM164_S02g001334</name>
</gene>
<evidence type="ECO:0000313" key="2">
    <source>
        <dbReference type="Proteomes" id="UP000030686"/>
    </source>
</evidence>
<name>W6QAK4_PENRF</name>